<dbReference type="GO" id="GO:0021884">
    <property type="term" value="P:forebrain neuron development"/>
    <property type="evidence" value="ECO:0007669"/>
    <property type="project" value="TreeGrafter"/>
</dbReference>
<feature type="domain" description="LIM zinc-binding" evidence="15">
    <location>
        <begin position="94"/>
        <end position="154"/>
    </location>
</feature>
<dbReference type="InterPro" id="IPR001356">
    <property type="entry name" value="HD"/>
</dbReference>
<dbReference type="InterPro" id="IPR017970">
    <property type="entry name" value="Homeobox_CS"/>
</dbReference>
<evidence type="ECO:0000256" key="8">
    <source>
        <dbReference type="ARBA" id="ARBA00023155"/>
    </source>
</evidence>
<evidence type="ECO:0000256" key="14">
    <source>
        <dbReference type="SAM" id="MobiDB-lite"/>
    </source>
</evidence>
<dbReference type="PROSITE" id="PS00478">
    <property type="entry name" value="LIM_DOMAIN_1"/>
    <property type="match status" value="1"/>
</dbReference>
<organism evidence="17 18">
    <name type="scientific">Diceros bicornis minor</name>
    <name type="common">South-central black rhinoceros</name>
    <dbReference type="NCBI Taxonomy" id="77932"/>
    <lineage>
        <taxon>Eukaryota</taxon>
        <taxon>Metazoa</taxon>
        <taxon>Chordata</taxon>
        <taxon>Craniata</taxon>
        <taxon>Vertebrata</taxon>
        <taxon>Euteleostomi</taxon>
        <taxon>Mammalia</taxon>
        <taxon>Eutheria</taxon>
        <taxon>Laurasiatheria</taxon>
        <taxon>Perissodactyla</taxon>
        <taxon>Rhinocerotidae</taxon>
        <taxon>Diceros</taxon>
    </lineage>
</organism>
<dbReference type="FunFam" id="2.10.110.10:FF:000023">
    <property type="entry name" value="LIM homeobox 6"/>
    <property type="match status" value="1"/>
</dbReference>
<feature type="DNA-binding region" description="Homeobox" evidence="11">
    <location>
        <begin position="246"/>
        <end position="305"/>
    </location>
</feature>
<keyword evidence="2 12" id="KW-0479">Metal-binding</keyword>
<evidence type="ECO:0000259" key="15">
    <source>
        <dbReference type="PROSITE" id="PS50023"/>
    </source>
</evidence>
<keyword evidence="3" id="KW-0677">Repeat</keyword>
<evidence type="ECO:0008006" key="19">
    <source>
        <dbReference type="Google" id="ProtNLM"/>
    </source>
</evidence>
<dbReference type="SMART" id="SM00132">
    <property type="entry name" value="LIM"/>
    <property type="match status" value="2"/>
</dbReference>
<feature type="region of interest" description="Disordered" evidence="14">
    <location>
        <begin position="39"/>
        <end position="81"/>
    </location>
</feature>
<dbReference type="PANTHER" id="PTHR24208:SF117">
    <property type="entry name" value="LIM_HOMEOBOX PROTEIN LHX8"/>
    <property type="match status" value="1"/>
</dbReference>
<dbReference type="FunFam" id="1.10.10.60:FF:000050">
    <property type="entry name" value="LIM homeobox 6"/>
    <property type="match status" value="1"/>
</dbReference>
<dbReference type="InterPro" id="IPR009057">
    <property type="entry name" value="Homeodomain-like_sf"/>
</dbReference>
<comment type="subcellular location">
    <subcellularLocation>
        <location evidence="1 11 13">Nucleus</location>
    </subcellularLocation>
</comment>
<evidence type="ECO:0000256" key="13">
    <source>
        <dbReference type="RuleBase" id="RU000682"/>
    </source>
</evidence>
<evidence type="ECO:0000256" key="10">
    <source>
        <dbReference type="ARBA" id="ARBA00023242"/>
    </source>
</evidence>
<keyword evidence="7 11" id="KW-0238">DNA-binding</keyword>
<evidence type="ECO:0000256" key="9">
    <source>
        <dbReference type="ARBA" id="ARBA00023163"/>
    </source>
</evidence>
<dbReference type="Gene3D" id="1.10.10.60">
    <property type="entry name" value="Homeodomain-like"/>
    <property type="match status" value="1"/>
</dbReference>
<evidence type="ECO:0000256" key="1">
    <source>
        <dbReference type="ARBA" id="ARBA00004123"/>
    </source>
</evidence>
<keyword evidence="5" id="KW-0805">Transcription regulation</keyword>
<dbReference type="GO" id="GO:0046872">
    <property type="term" value="F:metal ion binding"/>
    <property type="evidence" value="ECO:0007669"/>
    <property type="project" value="UniProtKB-KW"/>
</dbReference>
<sequence length="1232" mass="139669">MYWKSDQMFVCKLEEKDVPELAVAPEKCQGLMSEERGRTAALAAGRTRKGPGEEGLVSPEGAGDEDSCSSSAPLSPSSSPRSMASGSVCPSGKCVCNSCGLEIVDKYLLKVNDLCWHVRCLSCSVCRTSLGRHTSCYIKDKDIFCKLDYFRRYGTRCSRCGRHIHSTDWVRRAKGNVYHLACFACFSCKRQLSTGEEFALVEEKVLCRVHYDCMLDNLKREVENGNGISVEGALLTEQDVNHPKPAKRARTSFTADQLQVMQAQFAQDNNPDAQTLQKLAERTGLSRRVIQVWFQNCRARHKKHVSPNHSSSTPVTAGPPSRLSPPMLEEMAYSAYVPQDGTMLTALHSYMDGSSFTNNSWTPALVTPFNDTTANNISNITLLPRYVSLVGLQDTFIDSSFFCKTYVYKKKTNQNFFWSFLSVFSARVFTNHIITSFSSKDECPKYEKSFGLQYTKYQKHSSPGKIVNGQHPRRNYEAVFENGNHCYKFNFKIFTSRNQNEVSGEPLLVWAGEAELPPLCVIRLLEFHSESRLLASVEPDSPELHFFIAKEVASVCCSDSHLCANMDPHYPSVSCLLNNFSLFNCRKSESLSGQEDGVNFLERVKLGVSRNTALVEDCCLVSGFSRCRVRFLFLSLLLSSKERMISRMTKAILETEWLREKEHGRMTFPLEKSPQCHPNNSLFKGSMQAETTGGARENDLGFMWLSSVKKFAGMNTKDEPAGSCLHHLTDKLHYQNISKLLLSWDEGKQNTTQVAYAAGLHHVIYGLGVKRQVFSVRAIILQLFEDFQISLEFVDAKFQYVTKMKVKGSVKTKHHLDLPSPLLSLPNKLQLSKSYIIPLRAPYVEKRDLLTFKDTELLSGRSAFPLTLLWTPFQKANTWYISSRKIKINHPHSQAKNEELKTWDLTRRKEIQDRKLIWSDVWKIKTTHRPLMKVPIRQPLQLHPAQALSSCEDLFQRSCASVFQVKHDKAQQASACDLICFFKCLLGLYTWVLPAGSSTSRCQGRFSPLLSSHAPEIPPEIPENNPTILLVPAQSFRYLGCSWSALPLHISLLWLLPAIFEQPPSLWTPCQEASPALMPPGSHPLSEMIASVEFFSPTAPCSRANEDVQRFGDIEQNVMGNILDQLLFLFLILRVEKKERETHQLIMTAKLWLTCESAQKKTQMFFNPLIINHVGTSFFFLFLFSPWTPMLFSTSYLHFLLSVQYRHNVQQYTVVWLKECGDSKVNLTMNLV</sequence>
<dbReference type="PROSITE" id="PS00027">
    <property type="entry name" value="HOMEOBOX_1"/>
    <property type="match status" value="1"/>
</dbReference>
<dbReference type="CDD" id="cd09383">
    <property type="entry name" value="LIM2_Lhx7_Lhx8"/>
    <property type="match status" value="1"/>
</dbReference>
<protein>
    <recommendedName>
        <fullName evidence="19">LIM homeobox 8</fullName>
    </recommendedName>
</protein>
<dbReference type="Pfam" id="PF00412">
    <property type="entry name" value="LIM"/>
    <property type="match status" value="2"/>
</dbReference>
<feature type="compositionally biased region" description="Low complexity" evidence="14">
    <location>
        <begin position="68"/>
        <end position="81"/>
    </location>
</feature>
<keyword evidence="10 11" id="KW-0539">Nucleus</keyword>
<evidence type="ECO:0000259" key="16">
    <source>
        <dbReference type="PROSITE" id="PS50071"/>
    </source>
</evidence>
<dbReference type="AlphaFoldDB" id="A0A7J7F6I9"/>
<keyword evidence="8 11" id="KW-0371">Homeobox</keyword>
<dbReference type="SUPFAM" id="SSF46689">
    <property type="entry name" value="Homeodomain-like"/>
    <property type="match status" value="1"/>
</dbReference>
<dbReference type="EMBL" id="JACDTQ010001212">
    <property type="protein sequence ID" value="KAF5923639.1"/>
    <property type="molecule type" value="Genomic_DNA"/>
</dbReference>
<reference evidence="17 18" key="1">
    <citation type="journal article" date="2020" name="Mol. Biol. Evol.">
        <title>Interspecific Gene Flow and the Evolution of Specialization in Black and White Rhinoceros.</title>
        <authorList>
            <person name="Moodley Y."/>
            <person name="Westbury M.V."/>
            <person name="Russo I.M."/>
            <person name="Gopalakrishnan S."/>
            <person name="Rakotoarivelo A."/>
            <person name="Olsen R.A."/>
            <person name="Prost S."/>
            <person name="Tunstall T."/>
            <person name="Ryder O.A."/>
            <person name="Dalen L."/>
            <person name="Bruford M.W."/>
        </authorList>
    </citation>
    <scope>NUCLEOTIDE SEQUENCE [LARGE SCALE GENOMIC DNA]</scope>
    <source>
        <strain evidence="17">SBR-YM</strain>
        <tissue evidence="17">Skin</tissue>
    </source>
</reference>
<dbReference type="GO" id="GO:0005634">
    <property type="term" value="C:nucleus"/>
    <property type="evidence" value="ECO:0007669"/>
    <property type="project" value="UniProtKB-SubCell"/>
</dbReference>
<feature type="domain" description="LIM zinc-binding" evidence="15">
    <location>
        <begin position="155"/>
        <end position="217"/>
    </location>
</feature>
<dbReference type="SUPFAM" id="SSF57716">
    <property type="entry name" value="Glucocorticoid receptor-like (DNA-binding domain)"/>
    <property type="match status" value="2"/>
</dbReference>
<evidence type="ECO:0000256" key="2">
    <source>
        <dbReference type="ARBA" id="ARBA00022723"/>
    </source>
</evidence>
<evidence type="ECO:0000313" key="18">
    <source>
        <dbReference type="Proteomes" id="UP000551758"/>
    </source>
</evidence>
<dbReference type="PROSITE" id="PS50023">
    <property type="entry name" value="LIM_DOMAIN_2"/>
    <property type="match status" value="2"/>
</dbReference>
<dbReference type="Proteomes" id="UP000551758">
    <property type="component" value="Unassembled WGS sequence"/>
</dbReference>
<dbReference type="GO" id="GO:0000981">
    <property type="term" value="F:DNA-binding transcription factor activity, RNA polymerase II-specific"/>
    <property type="evidence" value="ECO:0007669"/>
    <property type="project" value="InterPro"/>
</dbReference>
<keyword evidence="6 12" id="KW-0440">LIM domain</keyword>
<evidence type="ECO:0000256" key="3">
    <source>
        <dbReference type="ARBA" id="ARBA00022737"/>
    </source>
</evidence>
<evidence type="ECO:0000256" key="12">
    <source>
        <dbReference type="PROSITE-ProRule" id="PRU00125"/>
    </source>
</evidence>
<proteinExistence type="predicted"/>
<dbReference type="CDD" id="cd00086">
    <property type="entry name" value="homeodomain"/>
    <property type="match status" value="1"/>
</dbReference>
<feature type="domain" description="Homeobox" evidence="16">
    <location>
        <begin position="244"/>
        <end position="304"/>
    </location>
</feature>
<evidence type="ECO:0000313" key="17">
    <source>
        <dbReference type="EMBL" id="KAF5923639.1"/>
    </source>
</evidence>
<evidence type="ECO:0000256" key="6">
    <source>
        <dbReference type="ARBA" id="ARBA00023038"/>
    </source>
</evidence>
<dbReference type="PROSITE" id="PS50071">
    <property type="entry name" value="HOMEOBOX_2"/>
    <property type="match status" value="1"/>
</dbReference>
<keyword evidence="18" id="KW-1185">Reference proteome</keyword>
<dbReference type="CDD" id="cd09381">
    <property type="entry name" value="LIM1_Lhx7_Lhx8"/>
    <property type="match status" value="1"/>
</dbReference>
<dbReference type="Pfam" id="PF00046">
    <property type="entry name" value="Homeodomain"/>
    <property type="match status" value="1"/>
</dbReference>
<name>A0A7J7F6I9_DICBM</name>
<gene>
    <name evidence="17" type="ORF">HPG69_011035</name>
</gene>
<evidence type="ECO:0000256" key="7">
    <source>
        <dbReference type="ARBA" id="ARBA00023125"/>
    </source>
</evidence>
<dbReference type="FunFam" id="2.10.110.10:FF:000031">
    <property type="entry name" value="LIM homeobox 6, isoform CRA_b"/>
    <property type="match status" value="1"/>
</dbReference>
<evidence type="ECO:0000256" key="11">
    <source>
        <dbReference type="PROSITE-ProRule" id="PRU00108"/>
    </source>
</evidence>
<evidence type="ECO:0000256" key="5">
    <source>
        <dbReference type="ARBA" id="ARBA00023015"/>
    </source>
</evidence>
<dbReference type="PANTHER" id="PTHR24208">
    <property type="entry name" value="LIM/HOMEOBOX PROTEIN LHX"/>
    <property type="match status" value="1"/>
</dbReference>
<dbReference type="GO" id="GO:0000977">
    <property type="term" value="F:RNA polymerase II transcription regulatory region sequence-specific DNA binding"/>
    <property type="evidence" value="ECO:0007669"/>
    <property type="project" value="TreeGrafter"/>
</dbReference>
<dbReference type="SMART" id="SM00389">
    <property type="entry name" value="HOX"/>
    <property type="match status" value="1"/>
</dbReference>
<keyword evidence="9" id="KW-0804">Transcription</keyword>
<dbReference type="Gene3D" id="2.10.110.10">
    <property type="entry name" value="Cysteine Rich Protein"/>
    <property type="match status" value="2"/>
</dbReference>
<accession>A0A7J7F6I9</accession>
<keyword evidence="4 12" id="KW-0862">Zinc</keyword>
<evidence type="ECO:0000256" key="4">
    <source>
        <dbReference type="ARBA" id="ARBA00022833"/>
    </source>
</evidence>
<dbReference type="InterPro" id="IPR050453">
    <property type="entry name" value="LIM_Homeobox_TF"/>
</dbReference>
<dbReference type="InterPro" id="IPR001781">
    <property type="entry name" value="Znf_LIM"/>
</dbReference>
<comment type="caution">
    <text evidence="17">The sequence shown here is derived from an EMBL/GenBank/DDBJ whole genome shotgun (WGS) entry which is preliminary data.</text>
</comment>